<organism evidence="2 3">
    <name type="scientific">Symbiodinium natans</name>
    <dbReference type="NCBI Taxonomy" id="878477"/>
    <lineage>
        <taxon>Eukaryota</taxon>
        <taxon>Sar</taxon>
        <taxon>Alveolata</taxon>
        <taxon>Dinophyceae</taxon>
        <taxon>Suessiales</taxon>
        <taxon>Symbiodiniaceae</taxon>
        <taxon>Symbiodinium</taxon>
    </lineage>
</organism>
<dbReference type="OrthoDB" id="10518763at2759"/>
<dbReference type="EMBL" id="CAJNDS010000289">
    <property type="protein sequence ID" value="CAE7039003.1"/>
    <property type="molecule type" value="Genomic_DNA"/>
</dbReference>
<name>A0A812IHM2_9DINO</name>
<feature type="compositionally biased region" description="Basic and acidic residues" evidence="1">
    <location>
        <begin position="379"/>
        <end position="400"/>
    </location>
</feature>
<sequence length="505" mass="55673">MAWTSRDFCSELEECQKLLQYPSAQKLAEGLVKALFAKVDSSSDWMPSDFVVCLEAVEAGTLADNWKEHLRENLLSKASNSKDSQKGSKLVKNPQTVTCIHAYMTKSELEILMKSHERACDVIVSRLRTMGVTSMAENTKRWAVALWVQSMLWCGQPAPQPDEQYCMVQKLLKAFQASTTPAKAVAVRNYPASPEDMGQSWIRAVYDKEEPCKVSLPGVENLALSVPVRSTSSVLSWNHAGCSFSSRKGSGKGKENPMDMLRQIMNWAQAETAANPLTNLRILEKKPPSALETLQLVKDQLAGQQQQPAASTESGRCLALPALEDKPGKAAEPAVVPAEATAAENAEQAGQTRKKDLADYEKAALQQLLDRQKKKKKVDKKEKQADTEQQPKQKAADKCLSKPQGNKPVAKAGQSKDTKGVLVAKNKVAKPAKGEKHIPPVLKKPACKRAQTQDDSEELYEGTPGCSKCRGSGCPQCRLKSFKGQRLPGREAWQARMEQKKRRRS</sequence>
<reference evidence="2" key="1">
    <citation type="submission" date="2021-02" db="EMBL/GenBank/DDBJ databases">
        <authorList>
            <person name="Dougan E. K."/>
            <person name="Rhodes N."/>
            <person name="Thang M."/>
            <person name="Chan C."/>
        </authorList>
    </citation>
    <scope>NUCLEOTIDE SEQUENCE</scope>
</reference>
<evidence type="ECO:0000313" key="3">
    <source>
        <dbReference type="Proteomes" id="UP000604046"/>
    </source>
</evidence>
<accession>A0A812IHM2</accession>
<evidence type="ECO:0000313" key="2">
    <source>
        <dbReference type="EMBL" id="CAE7039003.1"/>
    </source>
</evidence>
<gene>
    <name evidence="2" type="ORF">SNAT2548_LOCUS4645</name>
</gene>
<dbReference type="AlphaFoldDB" id="A0A812IHM2"/>
<keyword evidence="3" id="KW-1185">Reference proteome</keyword>
<protein>
    <submittedName>
        <fullName evidence="2">Uncharacterized protein</fullName>
    </submittedName>
</protein>
<proteinExistence type="predicted"/>
<comment type="caution">
    <text evidence="2">The sequence shown here is derived from an EMBL/GenBank/DDBJ whole genome shotgun (WGS) entry which is preliminary data.</text>
</comment>
<feature type="region of interest" description="Disordered" evidence="1">
    <location>
        <begin position="369"/>
        <end position="472"/>
    </location>
</feature>
<evidence type="ECO:0000256" key="1">
    <source>
        <dbReference type="SAM" id="MobiDB-lite"/>
    </source>
</evidence>
<dbReference type="Proteomes" id="UP000604046">
    <property type="component" value="Unassembled WGS sequence"/>
</dbReference>